<evidence type="ECO:0008006" key="9">
    <source>
        <dbReference type="Google" id="ProtNLM"/>
    </source>
</evidence>
<feature type="transmembrane region" description="Helical" evidence="5">
    <location>
        <begin position="267"/>
        <end position="291"/>
    </location>
</feature>
<reference evidence="7" key="1">
    <citation type="submission" date="2017-05" db="EMBL/GenBank/DDBJ databases">
        <title>The Genome Sequence of Enterococcus sp. 4G2_DIV0659.</title>
        <authorList>
            <consortium name="The Broad Institute Genomics Platform"/>
            <consortium name="The Broad Institute Genomic Center for Infectious Diseases"/>
            <person name="Earl A."/>
            <person name="Manson A."/>
            <person name="Schwartman J."/>
            <person name="Gilmore M."/>
            <person name="Abouelleil A."/>
            <person name="Cao P."/>
            <person name="Chapman S."/>
            <person name="Cusick C."/>
            <person name="Shea T."/>
            <person name="Young S."/>
            <person name="Neafsey D."/>
            <person name="Nusbaum C."/>
            <person name="Birren B."/>
        </authorList>
    </citation>
    <scope>NUCLEOTIDE SEQUENCE [LARGE SCALE GENOMIC DNA]</scope>
    <source>
        <strain evidence="7">4G2_DIV0659</strain>
    </source>
</reference>
<dbReference type="Proteomes" id="UP000195139">
    <property type="component" value="Unassembled WGS sequence"/>
</dbReference>
<dbReference type="CDD" id="cd16914">
    <property type="entry name" value="EcfT"/>
    <property type="match status" value="1"/>
</dbReference>
<dbReference type="EMBL" id="NGLE02000001">
    <property type="protein sequence ID" value="MEI5995403.1"/>
    <property type="molecule type" value="Genomic_DNA"/>
</dbReference>
<keyword evidence="3 5" id="KW-1133">Transmembrane helix</keyword>
<feature type="transmembrane region" description="Helical" evidence="5">
    <location>
        <begin position="224"/>
        <end position="247"/>
    </location>
</feature>
<dbReference type="OrthoDB" id="2039442at2"/>
<evidence type="ECO:0000313" key="7">
    <source>
        <dbReference type="EMBL" id="OTO10204.1"/>
    </source>
</evidence>
<accession>A0A242CIY6</accession>
<dbReference type="InterPro" id="IPR003339">
    <property type="entry name" value="ABC/ECF_trnsptr_transmembrane"/>
</dbReference>
<dbReference type="GO" id="GO:0005886">
    <property type="term" value="C:plasma membrane"/>
    <property type="evidence" value="ECO:0007669"/>
    <property type="project" value="UniProtKB-ARBA"/>
</dbReference>
<gene>
    <name evidence="7" type="ORF">A5880_000887</name>
    <name evidence="6" type="ORF">A5880_002993</name>
</gene>
<evidence type="ECO:0000313" key="6">
    <source>
        <dbReference type="EMBL" id="MEI5995403.1"/>
    </source>
</evidence>
<reference evidence="6 8" key="2">
    <citation type="submission" date="2018-07" db="EMBL/GenBank/DDBJ databases">
        <title>The Genome Sequence of Enterococcus sp. DIV0659b.</title>
        <authorList>
            <consortium name="The Broad Institute Genomics Platform"/>
            <consortium name="The Broad Institute Genomic Center for Infectious Diseases"/>
            <person name="Earl A."/>
            <person name="Manson A."/>
            <person name="Schwartman J."/>
            <person name="Gilmore M."/>
            <person name="Abouelleil A."/>
            <person name="Cao P."/>
            <person name="Chapman S."/>
            <person name="Cusick C."/>
            <person name="Shea T."/>
            <person name="Young S."/>
            <person name="Neafsey D."/>
            <person name="Nusbaum C."/>
            <person name="Birren B."/>
        </authorList>
    </citation>
    <scope>NUCLEOTIDE SEQUENCE [LARGE SCALE GENOMIC DNA]</scope>
    <source>
        <strain evidence="6 8">4G2_DIV0659</strain>
    </source>
</reference>
<dbReference type="Pfam" id="PF02361">
    <property type="entry name" value="CbiQ"/>
    <property type="match status" value="1"/>
</dbReference>
<evidence type="ECO:0000313" key="8">
    <source>
        <dbReference type="Proteomes" id="UP000195139"/>
    </source>
</evidence>
<sequence length="295" mass="34789">MNHSLFRQPHPLVIICYYLVMLLVVMSTTNPVIISSCFVASLVERFLYLNGKSKKSVLYPLVFLAIITMTNPLFVHRGATILFFLFNKPITMEAFVYGFFMGLMIVTVIYLFQNLQKAVNSEQFFYLFGERFPKSTLILTLVFRFIPSIQYYYQELNQVQKTLHRSQRQGVKERANYGLDLFGNLFSWSLESAMDTADSMKARGYGVQARSSRLNYVFRKRDKLFLVTIICVGSFFIFRMMAGDYQFNYYPYQDNLYILIQEQGENYLYLVLFAFLPVLWRLWEVIMWAILKLKI</sequence>
<dbReference type="RefSeq" id="WP_086329854.1">
    <property type="nucleotide sequence ID" value="NZ_NGLE02000001.1"/>
</dbReference>
<proteinExistence type="predicted"/>
<keyword evidence="8" id="KW-1185">Reference proteome</keyword>
<feature type="transmembrane region" description="Helical" evidence="5">
    <location>
        <begin position="61"/>
        <end position="87"/>
    </location>
</feature>
<evidence type="ECO:0000256" key="5">
    <source>
        <dbReference type="SAM" id="Phobius"/>
    </source>
</evidence>
<dbReference type="STRING" id="1834181.A5880_000887"/>
<comment type="subcellular location">
    <subcellularLocation>
        <location evidence="1">Membrane</location>
        <topology evidence="1">Multi-pass membrane protein</topology>
    </subcellularLocation>
</comment>
<evidence type="ECO:0000256" key="4">
    <source>
        <dbReference type="ARBA" id="ARBA00023136"/>
    </source>
</evidence>
<keyword evidence="2 5" id="KW-0812">Transmembrane</keyword>
<dbReference type="EMBL" id="NGLE01000001">
    <property type="protein sequence ID" value="OTO10204.1"/>
    <property type="molecule type" value="Genomic_DNA"/>
</dbReference>
<organism evidence="7">
    <name type="scientific">Candidatus Enterococcus mansonii</name>
    <dbReference type="NCBI Taxonomy" id="1834181"/>
    <lineage>
        <taxon>Bacteria</taxon>
        <taxon>Bacillati</taxon>
        <taxon>Bacillota</taxon>
        <taxon>Bacilli</taxon>
        <taxon>Lactobacillales</taxon>
        <taxon>Enterococcaceae</taxon>
        <taxon>Enterococcus</taxon>
    </lineage>
</organism>
<evidence type="ECO:0000256" key="2">
    <source>
        <dbReference type="ARBA" id="ARBA00022692"/>
    </source>
</evidence>
<keyword evidence="4 5" id="KW-0472">Membrane</keyword>
<feature type="transmembrane region" description="Helical" evidence="5">
    <location>
        <begin position="94"/>
        <end position="112"/>
    </location>
</feature>
<evidence type="ECO:0000256" key="3">
    <source>
        <dbReference type="ARBA" id="ARBA00022989"/>
    </source>
</evidence>
<feature type="transmembrane region" description="Helical" evidence="5">
    <location>
        <begin position="12"/>
        <end position="41"/>
    </location>
</feature>
<evidence type="ECO:0000256" key="1">
    <source>
        <dbReference type="ARBA" id="ARBA00004141"/>
    </source>
</evidence>
<protein>
    <recommendedName>
        <fullName evidence="9">Cobalt transporter</fullName>
    </recommendedName>
</protein>
<comment type="caution">
    <text evidence="7">The sequence shown here is derived from an EMBL/GenBank/DDBJ whole genome shotgun (WGS) entry which is preliminary data.</text>
</comment>
<dbReference type="AlphaFoldDB" id="A0A242CIY6"/>
<name>A0A242CIY6_9ENTE</name>